<dbReference type="AlphaFoldDB" id="A0A6I3LGV9"/>
<evidence type="ECO:0000256" key="2">
    <source>
        <dbReference type="ARBA" id="ARBA00006275"/>
    </source>
</evidence>
<sequence>MKTIYHLLYIIKLCFVILILISTLSCESFTTIDEPDSQLNSSVVFQDEKTATAAMANIYLSKAILSGDQNGIGSILGLLTDELNCNTQNESFLNFYTPNIISSNKDILQLWNTTYNAIYQCNAVIKGLDKSITLNEQFKDQLKGEALFMRSLYLFYLSELFGDIPYVTTTNYTQNKQVKRLNKAGVYDLLILDLQKAEELLSLNYSSSLRIKPNKFAAQALLARIFLYQQNWSHAIEYSTKLIDDSSFEIQTDLNQVFLKENKSTIWQYQSADKSNTQEGSYYIFSSAPPNLISLSNSLYESFENSDQRKSHWIKSIDQGNKAWHHAYKYKQNGQTDSSKEFSIVFRLEEMYLIRSEAYARLQVYDLSCNDLNTIRNRAGLPSIQINNQTELLKAILQERQHELFLEHGHRFFDLRRFSELDNTMFSIKNNWNTKYTLLPIPENEILLNPNLLPQNINY</sequence>
<dbReference type="GO" id="GO:0009279">
    <property type="term" value="C:cell outer membrane"/>
    <property type="evidence" value="ECO:0007669"/>
    <property type="project" value="UniProtKB-SubCell"/>
</dbReference>
<accession>A0A6I3LGV9</accession>
<dbReference type="InterPro" id="IPR011990">
    <property type="entry name" value="TPR-like_helical_dom_sf"/>
</dbReference>
<evidence type="ECO:0000313" key="8">
    <source>
        <dbReference type="EMBL" id="MTG98799.1"/>
    </source>
</evidence>
<keyword evidence="9" id="KW-1185">Reference proteome</keyword>
<dbReference type="Pfam" id="PF07980">
    <property type="entry name" value="SusD_RagB"/>
    <property type="match status" value="1"/>
</dbReference>
<feature type="domain" description="RagB/SusD" evidence="6">
    <location>
        <begin position="324"/>
        <end position="459"/>
    </location>
</feature>
<evidence type="ECO:0000256" key="3">
    <source>
        <dbReference type="ARBA" id="ARBA00022729"/>
    </source>
</evidence>
<dbReference type="InterPro" id="IPR033985">
    <property type="entry name" value="SusD-like_N"/>
</dbReference>
<comment type="similarity">
    <text evidence="2">Belongs to the SusD family.</text>
</comment>
<dbReference type="CDD" id="cd08977">
    <property type="entry name" value="SusD"/>
    <property type="match status" value="1"/>
</dbReference>
<evidence type="ECO:0000259" key="6">
    <source>
        <dbReference type="Pfam" id="PF07980"/>
    </source>
</evidence>
<dbReference type="Pfam" id="PF14322">
    <property type="entry name" value="SusD-like_3"/>
    <property type="match status" value="1"/>
</dbReference>
<dbReference type="EMBL" id="WMJX01000030">
    <property type="protein sequence ID" value="MTG98799.1"/>
    <property type="molecule type" value="Genomic_DNA"/>
</dbReference>
<keyword evidence="3" id="KW-0732">Signal</keyword>
<keyword evidence="5" id="KW-0998">Cell outer membrane</keyword>
<evidence type="ECO:0000313" key="9">
    <source>
        <dbReference type="Proteomes" id="UP000438760"/>
    </source>
</evidence>
<evidence type="ECO:0000259" key="7">
    <source>
        <dbReference type="Pfam" id="PF14322"/>
    </source>
</evidence>
<dbReference type="RefSeq" id="WP_155092817.1">
    <property type="nucleotide sequence ID" value="NZ_WMJX01000030.1"/>
</dbReference>
<dbReference type="OrthoDB" id="621570at2"/>
<feature type="domain" description="SusD-like N-terminal" evidence="7">
    <location>
        <begin position="72"/>
        <end position="227"/>
    </location>
</feature>
<dbReference type="Gene3D" id="1.25.40.390">
    <property type="match status" value="1"/>
</dbReference>
<keyword evidence="4" id="KW-0472">Membrane</keyword>
<dbReference type="Proteomes" id="UP000438760">
    <property type="component" value="Unassembled WGS sequence"/>
</dbReference>
<organism evidence="8 9">
    <name type="scientific">Myroides albus</name>
    <dbReference type="NCBI Taxonomy" id="2562892"/>
    <lineage>
        <taxon>Bacteria</taxon>
        <taxon>Pseudomonadati</taxon>
        <taxon>Bacteroidota</taxon>
        <taxon>Flavobacteriia</taxon>
        <taxon>Flavobacteriales</taxon>
        <taxon>Flavobacteriaceae</taxon>
        <taxon>Myroides</taxon>
    </lineage>
</organism>
<protein>
    <submittedName>
        <fullName evidence="8">RagB/SusD family nutrient uptake outer membrane protein</fullName>
    </submittedName>
</protein>
<dbReference type="InterPro" id="IPR012944">
    <property type="entry name" value="SusD_RagB_dom"/>
</dbReference>
<evidence type="ECO:0000256" key="5">
    <source>
        <dbReference type="ARBA" id="ARBA00023237"/>
    </source>
</evidence>
<evidence type="ECO:0000256" key="4">
    <source>
        <dbReference type="ARBA" id="ARBA00023136"/>
    </source>
</evidence>
<evidence type="ECO:0000256" key="1">
    <source>
        <dbReference type="ARBA" id="ARBA00004442"/>
    </source>
</evidence>
<comment type="subcellular location">
    <subcellularLocation>
        <location evidence="1">Cell outer membrane</location>
    </subcellularLocation>
</comment>
<reference evidence="8 9" key="1">
    <citation type="submission" date="2019-11" db="EMBL/GenBank/DDBJ databases">
        <title>Genome of Strain BIT-d1.</title>
        <authorList>
            <person name="Yang Y."/>
        </authorList>
    </citation>
    <scope>NUCLEOTIDE SEQUENCE [LARGE SCALE GENOMIC DNA]</scope>
    <source>
        <strain evidence="8 9">BIT-d1</strain>
    </source>
</reference>
<dbReference type="SUPFAM" id="SSF48452">
    <property type="entry name" value="TPR-like"/>
    <property type="match status" value="1"/>
</dbReference>
<name>A0A6I3LGV9_9FLAO</name>
<gene>
    <name evidence="8" type="ORF">GJV76_11770</name>
</gene>
<dbReference type="PROSITE" id="PS51257">
    <property type="entry name" value="PROKAR_LIPOPROTEIN"/>
    <property type="match status" value="1"/>
</dbReference>
<comment type="caution">
    <text evidence="8">The sequence shown here is derived from an EMBL/GenBank/DDBJ whole genome shotgun (WGS) entry which is preliminary data.</text>
</comment>
<proteinExistence type="inferred from homology"/>